<keyword evidence="2" id="KW-1133">Transmembrane helix</keyword>
<evidence type="ECO:0000313" key="3">
    <source>
        <dbReference type="EMBL" id="KAH3772940.1"/>
    </source>
</evidence>
<sequence length="91" mass="10065">MRRKADTVDLITGLVSEDALQCTGENSTKSTGDSLTRGRRCDNDTTTSHASDRTQHMTRSTTKKHSEMCHISALCIVCCCIFAYTVVYLCI</sequence>
<name>A0A9D4IG98_DREPO</name>
<reference evidence="3" key="1">
    <citation type="journal article" date="2019" name="bioRxiv">
        <title>The Genome of the Zebra Mussel, Dreissena polymorpha: A Resource for Invasive Species Research.</title>
        <authorList>
            <person name="McCartney M.A."/>
            <person name="Auch B."/>
            <person name="Kono T."/>
            <person name="Mallez S."/>
            <person name="Zhang Y."/>
            <person name="Obille A."/>
            <person name="Becker A."/>
            <person name="Abrahante J.E."/>
            <person name="Garbe J."/>
            <person name="Badalamenti J.P."/>
            <person name="Herman A."/>
            <person name="Mangelson H."/>
            <person name="Liachko I."/>
            <person name="Sullivan S."/>
            <person name="Sone E.D."/>
            <person name="Koren S."/>
            <person name="Silverstein K.A.T."/>
            <person name="Beckman K.B."/>
            <person name="Gohl D.M."/>
        </authorList>
    </citation>
    <scope>NUCLEOTIDE SEQUENCE</scope>
    <source>
        <strain evidence="3">Duluth1</strain>
        <tissue evidence="3">Whole animal</tissue>
    </source>
</reference>
<keyword evidence="4" id="KW-1185">Reference proteome</keyword>
<organism evidence="3 4">
    <name type="scientific">Dreissena polymorpha</name>
    <name type="common">Zebra mussel</name>
    <name type="synonym">Mytilus polymorpha</name>
    <dbReference type="NCBI Taxonomy" id="45954"/>
    <lineage>
        <taxon>Eukaryota</taxon>
        <taxon>Metazoa</taxon>
        <taxon>Spiralia</taxon>
        <taxon>Lophotrochozoa</taxon>
        <taxon>Mollusca</taxon>
        <taxon>Bivalvia</taxon>
        <taxon>Autobranchia</taxon>
        <taxon>Heteroconchia</taxon>
        <taxon>Euheterodonta</taxon>
        <taxon>Imparidentia</taxon>
        <taxon>Neoheterodontei</taxon>
        <taxon>Myida</taxon>
        <taxon>Dreissenoidea</taxon>
        <taxon>Dreissenidae</taxon>
        <taxon>Dreissena</taxon>
    </lineage>
</organism>
<evidence type="ECO:0000256" key="2">
    <source>
        <dbReference type="SAM" id="Phobius"/>
    </source>
</evidence>
<feature type="transmembrane region" description="Helical" evidence="2">
    <location>
        <begin position="68"/>
        <end position="89"/>
    </location>
</feature>
<dbReference type="EMBL" id="JAIWYP010000009">
    <property type="protein sequence ID" value="KAH3772940.1"/>
    <property type="molecule type" value="Genomic_DNA"/>
</dbReference>
<keyword evidence="2" id="KW-0812">Transmembrane</keyword>
<reference evidence="3" key="2">
    <citation type="submission" date="2020-11" db="EMBL/GenBank/DDBJ databases">
        <authorList>
            <person name="McCartney M.A."/>
            <person name="Auch B."/>
            <person name="Kono T."/>
            <person name="Mallez S."/>
            <person name="Becker A."/>
            <person name="Gohl D.M."/>
            <person name="Silverstein K.A.T."/>
            <person name="Koren S."/>
            <person name="Bechman K.B."/>
            <person name="Herman A."/>
            <person name="Abrahante J.E."/>
            <person name="Garbe J."/>
        </authorList>
    </citation>
    <scope>NUCLEOTIDE SEQUENCE</scope>
    <source>
        <strain evidence="3">Duluth1</strain>
        <tissue evidence="3">Whole animal</tissue>
    </source>
</reference>
<proteinExistence type="predicted"/>
<dbReference type="Proteomes" id="UP000828390">
    <property type="component" value="Unassembled WGS sequence"/>
</dbReference>
<feature type="compositionally biased region" description="Polar residues" evidence="1">
    <location>
        <begin position="23"/>
        <end position="34"/>
    </location>
</feature>
<accession>A0A9D4IG98</accession>
<keyword evidence="2" id="KW-0472">Membrane</keyword>
<protein>
    <submittedName>
        <fullName evidence="3">Uncharacterized protein</fullName>
    </submittedName>
</protein>
<feature type="region of interest" description="Disordered" evidence="1">
    <location>
        <begin position="23"/>
        <end position="60"/>
    </location>
</feature>
<comment type="caution">
    <text evidence="3">The sequence shown here is derived from an EMBL/GenBank/DDBJ whole genome shotgun (WGS) entry which is preliminary data.</text>
</comment>
<evidence type="ECO:0000313" key="4">
    <source>
        <dbReference type="Proteomes" id="UP000828390"/>
    </source>
</evidence>
<dbReference type="AlphaFoldDB" id="A0A9D4IG98"/>
<gene>
    <name evidence="3" type="ORF">DPMN_174287</name>
</gene>
<evidence type="ECO:0000256" key="1">
    <source>
        <dbReference type="SAM" id="MobiDB-lite"/>
    </source>
</evidence>